<dbReference type="EMBL" id="QXFV01000267">
    <property type="protein sequence ID" value="KAE9043280.1"/>
    <property type="molecule type" value="Genomic_DNA"/>
</dbReference>
<keyword evidence="2" id="KW-1133">Transmembrane helix</keyword>
<reference evidence="6 8" key="1">
    <citation type="submission" date="2018-09" db="EMBL/GenBank/DDBJ databases">
        <title>Genomic investigation of the strawberry pathogen Phytophthora fragariae indicates pathogenicity is determined by transcriptional variation in three key races.</title>
        <authorList>
            <person name="Adams T.M."/>
            <person name="Armitage A.D."/>
            <person name="Sobczyk M.K."/>
            <person name="Bates H.J."/>
            <person name="Dunwell J.M."/>
            <person name="Nellist C.F."/>
            <person name="Harrison R.J."/>
        </authorList>
    </citation>
    <scope>NUCLEOTIDE SEQUENCE [LARGE SCALE GENOMIC DNA]</scope>
    <source>
        <strain evidence="4 6">SCRP249</strain>
        <strain evidence="3 8">SCRP324</strain>
        <strain evidence="5 7">SCRP333</strain>
    </source>
</reference>
<evidence type="ECO:0000313" key="5">
    <source>
        <dbReference type="EMBL" id="KAE9346950.1"/>
    </source>
</evidence>
<evidence type="ECO:0000313" key="6">
    <source>
        <dbReference type="Proteomes" id="UP000429607"/>
    </source>
</evidence>
<evidence type="ECO:0000256" key="2">
    <source>
        <dbReference type="SAM" id="Phobius"/>
    </source>
</evidence>
<evidence type="ECO:0000313" key="7">
    <source>
        <dbReference type="Proteomes" id="UP000434957"/>
    </source>
</evidence>
<dbReference type="Proteomes" id="UP000435112">
    <property type="component" value="Unassembled WGS sequence"/>
</dbReference>
<name>A0A6A3N8N8_9STRA</name>
<dbReference type="AlphaFoldDB" id="A0A6A3N8N8"/>
<protein>
    <submittedName>
        <fullName evidence="3">Uncharacterized protein</fullName>
    </submittedName>
</protein>
<keyword evidence="7" id="KW-1185">Reference proteome</keyword>
<keyword evidence="2" id="KW-0812">Transmembrane</keyword>
<accession>A0A6A3N8N8</accession>
<dbReference type="OrthoDB" id="115359at2759"/>
<dbReference type="Proteomes" id="UP000429607">
    <property type="component" value="Unassembled WGS sequence"/>
</dbReference>
<dbReference type="EMBL" id="QXFU01000276">
    <property type="protein sequence ID" value="KAE9038092.1"/>
    <property type="molecule type" value="Genomic_DNA"/>
</dbReference>
<evidence type="ECO:0000313" key="8">
    <source>
        <dbReference type="Proteomes" id="UP000435112"/>
    </source>
</evidence>
<feature type="transmembrane region" description="Helical" evidence="2">
    <location>
        <begin position="143"/>
        <end position="163"/>
    </location>
</feature>
<gene>
    <name evidence="4" type="ORF">PR001_g5871</name>
    <name evidence="3" type="ORF">PR002_g6211</name>
    <name evidence="5" type="ORF">PR003_g7186</name>
</gene>
<feature type="transmembrane region" description="Helical" evidence="2">
    <location>
        <begin position="118"/>
        <end position="137"/>
    </location>
</feature>
<sequence length="171" mass="18757">MSACRQIHAMGSKTLGQGRRRAELQRKGSLEDIRPASPLASKPKALGPVKSDVRVYPSSTEVESEPELSVVNGAHVLSFRVEDAGSFCRMEVLTCFRSEVRRGLRLLMKAATAERWHMCWAILLSMFLLPMILMLMVVAGVGFVVLSTLVAIVAVVVYPLAYINGLVSVRV</sequence>
<organism evidence="3 8">
    <name type="scientific">Phytophthora rubi</name>
    <dbReference type="NCBI Taxonomy" id="129364"/>
    <lineage>
        <taxon>Eukaryota</taxon>
        <taxon>Sar</taxon>
        <taxon>Stramenopiles</taxon>
        <taxon>Oomycota</taxon>
        <taxon>Peronosporomycetes</taxon>
        <taxon>Peronosporales</taxon>
        <taxon>Peronosporaceae</taxon>
        <taxon>Phytophthora</taxon>
    </lineage>
</organism>
<proteinExistence type="predicted"/>
<dbReference type="Proteomes" id="UP000434957">
    <property type="component" value="Unassembled WGS sequence"/>
</dbReference>
<dbReference type="EMBL" id="QXFT01000333">
    <property type="protein sequence ID" value="KAE9346950.1"/>
    <property type="molecule type" value="Genomic_DNA"/>
</dbReference>
<comment type="caution">
    <text evidence="3">The sequence shown here is derived from an EMBL/GenBank/DDBJ whole genome shotgun (WGS) entry which is preliminary data.</text>
</comment>
<feature type="region of interest" description="Disordered" evidence="1">
    <location>
        <begin position="9"/>
        <end position="45"/>
    </location>
</feature>
<evidence type="ECO:0000313" key="4">
    <source>
        <dbReference type="EMBL" id="KAE9043280.1"/>
    </source>
</evidence>
<feature type="compositionally biased region" description="Basic and acidic residues" evidence="1">
    <location>
        <begin position="20"/>
        <end position="34"/>
    </location>
</feature>
<evidence type="ECO:0000256" key="1">
    <source>
        <dbReference type="SAM" id="MobiDB-lite"/>
    </source>
</evidence>
<keyword evidence="2" id="KW-0472">Membrane</keyword>
<evidence type="ECO:0000313" key="3">
    <source>
        <dbReference type="EMBL" id="KAE9038092.1"/>
    </source>
</evidence>